<dbReference type="Proteomes" id="UP001140091">
    <property type="component" value="Unassembled WGS sequence"/>
</dbReference>
<evidence type="ECO:0000313" key="1">
    <source>
        <dbReference type="EMBL" id="KAJ2935195.1"/>
    </source>
</evidence>
<reference evidence="1" key="1">
    <citation type="submission" date="2022-06" db="EMBL/GenBank/DDBJ databases">
        <title>Genome Sequence of Candolleomyces eurysporus.</title>
        <authorList>
            <person name="Buettner E."/>
        </authorList>
    </citation>
    <scope>NUCLEOTIDE SEQUENCE</scope>
    <source>
        <strain evidence="1">VTCC 930004</strain>
    </source>
</reference>
<accession>A0A9W8MKE0</accession>
<evidence type="ECO:0000313" key="2">
    <source>
        <dbReference type="Proteomes" id="UP001140091"/>
    </source>
</evidence>
<dbReference type="AlphaFoldDB" id="A0A9W8MKE0"/>
<feature type="non-terminal residue" evidence="1">
    <location>
        <position position="1"/>
    </location>
</feature>
<protein>
    <submittedName>
        <fullName evidence="1">Uncharacterized protein</fullName>
    </submittedName>
</protein>
<comment type="caution">
    <text evidence="1">The sequence shown here is derived from an EMBL/GenBank/DDBJ whole genome shotgun (WGS) entry which is preliminary data.</text>
</comment>
<gene>
    <name evidence="1" type="ORF">H1R20_g1889</name>
</gene>
<organism evidence="1 2">
    <name type="scientific">Candolleomyces eurysporus</name>
    <dbReference type="NCBI Taxonomy" id="2828524"/>
    <lineage>
        <taxon>Eukaryota</taxon>
        <taxon>Fungi</taxon>
        <taxon>Dikarya</taxon>
        <taxon>Basidiomycota</taxon>
        <taxon>Agaricomycotina</taxon>
        <taxon>Agaricomycetes</taxon>
        <taxon>Agaricomycetidae</taxon>
        <taxon>Agaricales</taxon>
        <taxon>Agaricineae</taxon>
        <taxon>Psathyrellaceae</taxon>
        <taxon>Candolleomyces</taxon>
    </lineage>
</organism>
<dbReference type="EMBL" id="JANBPK010000703">
    <property type="protein sequence ID" value="KAJ2935195.1"/>
    <property type="molecule type" value="Genomic_DNA"/>
</dbReference>
<sequence length="116" mass="13360">MEQEIQKASLLLTRREIGNLLKQVEEQQVFLVNMSEQIAVACVSEGRVASALHVVQTAYRAQVDKETLLHQRRIALLARSLASQPGAIQRNEVRSPHVSSLRRFRRRRRWGQAFPF</sequence>
<proteinExistence type="predicted"/>
<keyword evidence="2" id="KW-1185">Reference proteome</keyword>
<name>A0A9W8MKE0_9AGAR</name>